<organism evidence="2 3">
    <name type="scientific">Hibiscus sabdariffa</name>
    <name type="common">roselle</name>
    <dbReference type="NCBI Taxonomy" id="183260"/>
    <lineage>
        <taxon>Eukaryota</taxon>
        <taxon>Viridiplantae</taxon>
        <taxon>Streptophyta</taxon>
        <taxon>Embryophyta</taxon>
        <taxon>Tracheophyta</taxon>
        <taxon>Spermatophyta</taxon>
        <taxon>Magnoliopsida</taxon>
        <taxon>eudicotyledons</taxon>
        <taxon>Gunneridae</taxon>
        <taxon>Pentapetalae</taxon>
        <taxon>rosids</taxon>
        <taxon>malvids</taxon>
        <taxon>Malvales</taxon>
        <taxon>Malvaceae</taxon>
        <taxon>Malvoideae</taxon>
        <taxon>Hibiscus</taxon>
    </lineage>
</organism>
<dbReference type="PANTHER" id="PTHR31355:SF7">
    <property type="entry name" value="MICROTUBULE-ASSOCIATED PROTEIN TORTIFOLIA1"/>
    <property type="match status" value="1"/>
</dbReference>
<evidence type="ECO:0000313" key="3">
    <source>
        <dbReference type="Proteomes" id="UP001472677"/>
    </source>
</evidence>
<proteinExistence type="predicted"/>
<dbReference type="PANTHER" id="PTHR31355">
    <property type="entry name" value="MICROTUBULE-ASSOCIATED PROTEIN TORTIFOLIA1"/>
    <property type="match status" value="1"/>
</dbReference>
<dbReference type="Pfam" id="PF24713">
    <property type="entry name" value="TOR1L1_C"/>
    <property type="match status" value="1"/>
</dbReference>
<gene>
    <name evidence="2" type="ORF">V6N12_054470</name>
</gene>
<evidence type="ECO:0000313" key="2">
    <source>
        <dbReference type="EMBL" id="KAK8527249.1"/>
    </source>
</evidence>
<dbReference type="EMBL" id="JBBPBM010000038">
    <property type="protein sequence ID" value="KAK8527249.1"/>
    <property type="molecule type" value="Genomic_DNA"/>
</dbReference>
<feature type="domain" description="TORTIFOLIA1/TORL1-2 C-terminal" evidence="1">
    <location>
        <begin position="1"/>
        <end position="68"/>
    </location>
</feature>
<reference evidence="2 3" key="1">
    <citation type="journal article" date="2024" name="G3 (Bethesda)">
        <title>Genome assembly of Hibiscus sabdariffa L. provides insights into metabolisms of medicinal natural products.</title>
        <authorList>
            <person name="Kim T."/>
        </authorList>
    </citation>
    <scope>NUCLEOTIDE SEQUENCE [LARGE SCALE GENOMIC DNA]</scope>
    <source>
        <strain evidence="2">TK-2024</strain>
        <tissue evidence="2">Old leaves</tissue>
    </source>
</reference>
<keyword evidence="3" id="KW-1185">Reference proteome</keyword>
<name>A0ABR2D292_9ROSI</name>
<protein>
    <recommendedName>
        <fullName evidence="1">TORTIFOLIA1/TORL1-2 C-terminal domain-containing protein</fullName>
    </recommendedName>
</protein>
<comment type="caution">
    <text evidence="2">The sequence shown here is derived from an EMBL/GenBank/DDBJ whole genome shotgun (WGS) entry which is preliminary data.</text>
</comment>
<accession>A0ABR2D292</accession>
<dbReference type="InterPro" id="IPR057599">
    <property type="entry name" value="TORTIFOLIA1/TORL1-2_C"/>
</dbReference>
<dbReference type="InterPro" id="IPR033337">
    <property type="entry name" value="TORTIFOLIA1/SINE1-2"/>
</dbReference>
<dbReference type="Proteomes" id="UP001472677">
    <property type="component" value="Unassembled WGS sequence"/>
</dbReference>
<evidence type="ECO:0000259" key="1">
    <source>
        <dbReference type="Pfam" id="PF24713"/>
    </source>
</evidence>
<sequence length="68" mass="7671">MDRSGPAVNQLSNEIAIEALYAIVQFLQDQDLFDICLSWIQQMVEVLENGANALAIPKELKRELLLNL</sequence>